<organism evidence="2">
    <name type="scientific">Vibrio parahaemolyticus</name>
    <dbReference type="NCBI Taxonomy" id="670"/>
    <lineage>
        <taxon>Bacteria</taxon>
        <taxon>Pseudomonadati</taxon>
        <taxon>Pseudomonadota</taxon>
        <taxon>Gammaproteobacteria</taxon>
        <taxon>Vibrionales</taxon>
        <taxon>Vibrionaceae</taxon>
        <taxon>Vibrio</taxon>
    </lineage>
</organism>
<name>A0A249W5A7_VIBPH</name>
<evidence type="ECO:0000256" key="1">
    <source>
        <dbReference type="SAM" id="Phobius"/>
    </source>
</evidence>
<evidence type="ECO:0000313" key="4">
    <source>
        <dbReference type="Proteomes" id="UP000191946"/>
    </source>
</evidence>
<gene>
    <name evidence="3" type="ORF">AKG60_27810</name>
    <name evidence="2" type="ORF">YA91_15240</name>
</gene>
<sequence length="171" mass="19629">MSSEKPIRLVVETVSKVESDWVATMSALLVPVLTVIGIYIAYQQFVINKQRLNHETYERRLEVYKAIQLHLSRIAQEGHTTYHDTLKFNAEASEAAFLFDKSVPQLVTEIYQKSISLASCHEKLYPSDRSPGLPMGKERSEVADKADELLQWHMDVLSKLKETFHPHMKIT</sequence>
<reference evidence="3 4" key="1">
    <citation type="submission" date="2015-08" db="EMBL/GenBank/DDBJ databases">
        <title>Draft Genome Sequences of Vibrio parahaemolyticus Strains.</title>
        <authorList>
            <person name="Gonzalez-Escalona N."/>
            <person name="DePaola A."/>
        </authorList>
    </citation>
    <scope>NUCLEOTIDE SEQUENCE [LARGE SCALE GENOMIC DNA]</scope>
    <source>
        <strain evidence="3 4">CFSAN001621</strain>
    </source>
</reference>
<dbReference type="EMBL" id="LHQV01000040">
    <property type="protein sequence ID" value="OQJ94618.1"/>
    <property type="molecule type" value="Genomic_DNA"/>
</dbReference>
<evidence type="ECO:0000313" key="2">
    <source>
        <dbReference type="EMBL" id="ASZ51816.1"/>
    </source>
</evidence>
<dbReference type="RefSeq" id="WP_005494847.1">
    <property type="nucleotide sequence ID" value="NZ_CP023248.2"/>
</dbReference>
<evidence type="ECO:0000313" key="3">
    <source>
        <dbReference type="EMBL" id="OQJ94618.1"/>
    </source>
</evidence>
<protein>
    <recommendedName>
        <fullName evidence="5">DUF2489 domain-containing protein</fullName>
    </recommendedName>
</protein>
<keyword evidence="1" id="KW-0812">Transmembrane</keyword>
<dbReference type="Proteomes" id="UP000191946">
    <property type="component" value="Unassembled WGS sequence"/>
</dbReference>
<reference evidence="2" key="2">
    <citation type="submission" date="2017-09" db="EMBL/GenBank/DDBJ databases">
        <authorList>
            <person name="Ehlers B."/>
            <person name="Leendertz F.H."/>
        </authorList>
    </citation>
    <scope>NUCLEOTIDE SEQUENCE</scope>
    <source>
        <strain evidence="2">MAVP-26</strain>
    </source>
</reference>
<feature type="transmembrane region" description="Helical" evidence="1">
    <location>
        <begin position="21"/>
        <end position="42"/>
    </location>
</feature>
<keyword evidence="1" id="KW-1133">Transmembrane helix</keyword>
<dbReference type="EMBL" id="CP023248">
    <property type="protein sequence ID" value="ASZ51816.1"/>
    <property type="molecule type" value="Genomic_DNA"/>
</dbReference>
<keyword evidence="1" id="KW-0472">Membrane</keyword>
<evidence type="ECO:0008006" key="5">
    <source>
        <dbReference type="Google" id="ProtNLM"/>
    </source>
</evidence>
<proteinExistence type="predicted"/>
<dbReference type="AlphaFoldDB" id="A0A249W5A7"/>
<accession>A0A249W5A7</accession>
<keyword evidence="4" id="KW-1185">Reference proteome</keyword>